<dbReference type="PROSITE" id="PS50844">
    <property type="entry name" value="AFP_LIKE"/>
    <property type="match status" value="1"/>
</dbReference>
<dbReference type="InterPro" id="IPR013785">
    <property type="entry name" value="Aldolase_TIM"/>
</dbReference>
<gene>
    <name evidence="2" type="ORF">A3B07_02540</name>
</gene>
<dbReference type="AlphaFoldDB" id="A0A1G2SC04"/>
<dbReference type="InterPro" id="IPR006190">
    <property type="entry name" value="SAF_AFP_Neu5Ac"/>
</dbReference>
<reference evidence="2 3" key="1">
    <citation type="journal article" date="2016" name="Nat. Commun.">
        <title>Thousands of microbial genomes shed light on interconnected biogeochemical processes in an aquifer system.</title>
        <authorList>
            <person name="Anantharaman K."/>
            <person name="Brown C.T."/>
            <person name="Hug L.A."/>
            <person name="Sharon I."/>
            <person name="Castelle C.J."/>
            <person name="Probst A.J."/>
            <person name="Thomas B.C."/>
            <person name="Singh A."/>
            <person name="Wilkins M.J."/>
            <person name="Karaoz U."/>
            <person name="Brodie E.L."/>
            <person name="Williams K.H."/>
            <person name="Hubbard S.S."/>
            <person name="Banfield J.F."/>
        </authorList>
    </citation>
    <scope>NUCLEOTIDE SEQUENCE [LARGE SCALE GENOMIC DNA]</scope>
</reference>
<organism evidence="2 3">
    <name type="scientific">Candidatus Yonathbacteria bacterium RIFCSPLOWO2_01_FULL_43_27</name>
    <dbReference type="NCBI Taxonomy" id="1802726"/>
    <lineage>
        <taxon>Bacteria</taxon>
        <taxon>Candidatus Yonathiibacteriota</taxon>
    </lineage>
</organism>
<dbReference type="GO" id="GO:0047444">
    <property type="term" value="F:N-acylneuraminate-9-phosphate synthase activity"/>
    <property type="evidence" value="ECO:0007669"/>
    <property type="project" value="TreeGrafter"/>
</dbReference>
<dbReference type="InterPro" id="IPR051690">
    <property type="entry name" value="PseI-like"/>
</dbReference>
<dbReference type="Gene3D" id="3.20.20.70">
    <property type="entry name" value="Aldolase class I"/>
    <property type="match status" value="1"/>
</dbReference>
<evidence type="ECO:0000259" key="1">
    <source>
        <dbReference type="PROSITE" id="PS50844"/>
    </source>
</evidence>
<dbReference type="InterPro" id="IPR057736">
    <property type="entry name" value="SAF_PseI/NeuA/NeuB"/>
</dbReference>
<dbReference type="GO" id="GO:0016051">
    <property type="term" value="P:carbohydrate biosynthetic process"/>
    <property type="evidence" value="ECO:0007669"/>
    <property type="project" value="InterPro"/>
</dbReference>
<dbReference type="STRING" id="1802726.A3B07_02540"/>
<sequence length="358" mass="39563">MVTIGNRLVGKGQPVFVIAEVGANHRGKIEEALRSIELAAEAGADAIKFQHLTHDKIAADTIVYEEWHGKPVGAFSEFYRSAEIPFEWTDKLIAHAKKHNIMFLSSPFDKDAADFLETAGVPAFKIASYEMTDDVLLRYIARKGKPIILSTGMAYLEEVAHAVRVIQEEGNNEIILLHCISIYPPKSFADLNLRAIETLEEAFKLPVGYSDHSKPPFLAAPIAAVALGACVIEKHFTTERDGGSNDDLNSLEIDDFKRTVEEIRNAEQALSRVGIKQPVSGEDHALGKDEIADRWARRSLYAIRDIPAGSLLTEDMIITLRPWGGIAPKDAGLVIGKKVLRAIKARAPITWEDFLETK</sequence>
<proteinExistence type="predicted"/>
<dbReference type="Pfam" id="PF08666">
    <property type="entry name" value="SAF"/>
    <property type="match status" value="1"/>
</dbReference>
<evidence type="ECO:0000313" key="3">
    <source>
        <dbReference type="Proteomes" id="UP000178817"/>
    </source>
</evidence>
<feature type="domain" description="AFP-like" evidence="1">
    <location>
        <begin position="299"/>
        <end position="357"/>
    </location>
</feature>
<dbReference type="InterPro" id="IPR013132">
    <property type="entry name" value="PseI/NeuA/B-like_N"/>
</dbReference>
<protein>
    <recommendedName>
        <fullName evidence="1">AFP-like domain-containing protein</fullName>
    </recommendedName>
</protein>
<dbReference type="PANTHER" id="PTHR42966:SF1">
    <property type="entry name" value="SIALIC ACID SYNTHASE"/>
    <property type="match status" value="1"/>
</dbReference>
<dbReference type="SUPFAM" id="SSF51269">
    <property type="entry name" value="AFP III-like domain"/>
    <property type="match status" value="1"/>
</dbReference>
<comment type="caution">
    <text evidence="2">The sequence shown here is derived from an EMBL/GenBank/DDBJ whole genome shotgun (WGS) entry which is preliminary data.</text>
</comment>
<dbReference type="InterPro" id="IPR036732">
    <property type="entry name" value="AFP_Neu5c_C_sf"/>
</dbReference>
<dbReference type="CDD" id="cd11615">
    <property type="entry name" value="SAF_NeuB_like"/>
    <property type="match status" value="1"/>
</dbReference>
<dbReference type="InterPro" id="IPR013974">
    <property type="entry name" value="SAF"/>
</dbReference>
<dbReference type="SMART" id="SM00858">
    <property type="entry name" value="SAF"/>
    <property type="match status" value="1"/>
</dbReference>
<dbReference type="Gene3D" id="3.90.1210.10">
    <property type="entry name" value="Antifreeze-like/N-acetylneuraminic acid synthase C-terminal domain"/>
    <property type="match status" value="1"/>
</dbReference>
<name>A0A1G2SC04_9BACT</name>
<dbReference type="Proteomes" id="UP000178817">
    <property type="component" value="Unassembled WGS sequence"/>
</dbReference>
<dbReference type="PANTHER" id="PTHR42966">
    <property type="entry name" value="N-ACETYLNEURAMINATE SYNTHASE"/>
    <property type="match status" value="1"/>
</dbReference>
<dbReference type="EMBL" id="MHUV01000006">
    <property type="protein sequence ID" value="OHA82564.1"/>
    <property type="molecule type" value="Genomic_DNA"/>
</dbReference>
<evidence type="ECO:0000313" key="2">
    <source>
        <dbReference type="EMBL" id="OHA82564.1"/>
    </source>
</evidence>
<dbReference type="Pfam" id="PF03102">
    <property type="entry name" value="NeuB"/>
    <property type="match status" value="1"/>
</dbReference>
<accession>A0A1G2SC04</accession>
<dbReference type="SUPFAM" id="SSF51569">
    <property type="entry name" value="Aldolase"/>
    <property type="match status" value="1"/>
</dbReference>